<dbReference type="Pfam" id="PF13561">
    <property type="entry name" value="adh_short_C2"/>
    <property type="match status" value="1"/>
</dbReference>
<organism evidence="2 3">
    <name type="scientific">Microbacterium horticulturae</name>
    <dbReference type="NCBI Taxonomy" id="3028316"/>
    <lineage>
        <taxon>Bacteria</taxon>
        <taxon>Bacillati</taxon>
        <taxon>Actinomycetota</taxon>
        <taxon>Actinomycetes</taxon>
        <taxon>Micrococcales</taxon>
        <taxon>Microbacteriaceae</taxon>
        <taxon>Microbacterium</taxon>
    </lineage>
</organism>
<comment type="similarity">
    <text evidence="1">Belongs to the short-chain dehydrogenases/reductases (SDR) family.</text>
</comment>
<dbReference type="PANTHER" id="PTHR42879:SF2">
    <property type="entry name" value="3-OXOACYL-[ACYL-CARRIER-PROTEIN] REDUCTASE FABG"/>
    <property type="match status" value="1"/>
</dbReference>
<accession>A0ABY8BX69</accession>
<protein>
    <submittedName>
        <fullName evidence="2">SDR family oxidoreductase</fullName>
    </submittedName>
</protein>
<evidence type="ECO:0000256" key="1">
    <source>
        <dbReference type="ARBA" id="ARBA00006484"/>
    </source>
</evidence>
<evidence type="ECO:0000313" key="3">
    <source>
        <dbReference type="Proteomes" id="UP001214553"/>
    </source>
</evidence>
<sequence length="238" mass="25426">MTGATAGIGRAIAGGLAAEGVAVALVARRADLLEEYAAELRAAHGVKIAVIAQDLTAQDAPEMISARAFDALGEIDILINAAGGHRREDDHGSEDAWSAALLLNFTQQRRLAEQMVGGMSERGWGRIVNITGKSEPPRVSPAFAAKAATHAWAKGLSRDLGPRGITVNCIAPGRILTEQMTRNYSEEQRAEHSKEIPVGRYGRPDELASLAVYLCSSQADYLTGTVVPFDGGLRRYQF</sequence>
<dbReference type="PRINTS" id="PR00081">
    <property type="entry name" value="GDHRDH"/>
</dbReference>
<dbReference type="InterPro" id="IPR050259">
    <property type="entry name" value="SDR"/>
</dbReference>
<dbReference type="InterPro" id="IPR002347">
    <property type="entry name" value="SDR_fam"/>
</dbReference>
<proteinExistence type="inferred from homology"/>
<gene>
    <name evidence="2" type="ORF">PU630_16315</name>
</gene>
<reference evidence="2 3" key="1">
    <citation type="submission" date="2023-03" db="EMBL/GenBank/DDBJ databases">
        <title>Genome sequence of Microbacterium sp. KACC 23027.</title>
        <authorList>
            <person name="Kim S."/>
            <person name="Heo J."/>
            <person name="Kwon S.-W."/>
        </authorList>
    </citation>
    <scope>NUCLEOTIDE SEQUENCE [LARGE SCALE GENOMIC DNA]</scope>
    <source>
        <strain evidence="2 3">KACC 23027</strain>
    </source>
</reference>
<evidence type="ECO:0000313" key="2">
    <source>
        <dbReference type="EMBL" id="WEG08785.1"/>
    </source>
</evidence>
<dbReference type="EMBL" id="CP119108">
    <property type="protein sequence ID" value="WEG08785.1"/>
    <property type="molecule type" value="Genomic_DNA"/>
</dbReference>
<dbReference type="InterPro" id="IPR036291">
    <property type="entry name" value="NAD(P)-bd_dom_sf"/>
</dbReference>
<dbReference type="SUPFAM" id="SSF51735">
    <property type="entry name" value="NAD(P)-binding Rossmann-fold domains"/>
    <property type="match status" value="1"/>
</dbReference>
<name>A0ABY8BX69_9MICO</name>
<dbReference type="Gene3D" id="3.40.50.720">
    <property type="entry name" value="NAD(P)-binding Rossmann-like Domain"/>
    <property type="match status" value="1"/>
</dbReference>
<keyword evidence="3" id="KW-1185">Reference proteome</keyword>
<dbReference type="Proteomes" id="UP001214553">
    <property type="component" value="Chromosome"/>
</dbReference>
<dbReference type="PANTHER" id="PTHR42879">
    <property type="entry name" value="3-OXOACYL-(ACYL-CARRIER-PROTEIN) REDUCTASE"/>
    <property type="match status" value="1"/>
</dbReference>
<dbReference type="RefSeq" id="WP_275278112.1">
    <property type="nucleotide sequence ID" value="NZ_CP119108.1"/>
</dbReference>